<evidence type="ECO:0000256" key="3">
    <source>
        <dbReference type="ARBA" id="ARBA00022989"/>
    </source>
</evidence>
<evidence type="ECO:0000259" key="6">
    <source>
        <dbReference type="Pfam" id="PF01490"/>
    </source>
</evidence>
<feature type="transmembrane region" description="Helical" evidence="5">
    <location>
        <begin position="382"/>
        <end position="403"/>
    </location>
</feature>
<proteinExistence type="predicted"/>
<dbReference type="EMBL" id="JAAPAO010000049">
    <property type="protein sequence ID" value="KAF4675316.1"/>
    <property type="molecule type" value="Genomic_DNA"/>
</dbReference>
<evidence type="ECO:0000256" key="5">
    <source>
        <dbReference type="SAM" id="Phobius"/>
    </source>
</evidence>
<keyword evidence="8" id="KW-1185">Reference proteome</keyword>
<feature type="transmembrane region" description="Helical" evidence="5">
    <location>
        <begin position="276"/>
        <end position="295"/>
    </location>
</feature>
<dbReference type="OrthoDB" id="655540at2759"/>
<keyword evidence="2 5" id="KW-0812">Transmembrane</keyword>
<evidence type="ECO:0000256" key="2">
    <source>
        <dbReference type="ARBA" id="ARBA00022692"/>
    </source>
</evidence>
<feature type="transmembrane region" description="Helical" evidence="5">
    <location>
        <begin position="230"/>
        <end position="253"/>
    </location>
</feature>
<feature type="domain" description="Amino acid transporter transmembrane" evidence="6">
    <location>
        <begin position="17"/>
        <end position="380"/>
    </location>
</feature>
<feature type="transmembrane region" description="Helical" evidence="5">
    <location>
        <begin position="46"/>
        <end position="66"/>
    </location>
</feature>
<protein>
    <recommendedName>
        <fullName evidence="6">Amino acid transporter transmembrane domain-containing protein</fullName>
    </recommendedName>
</protein>
<reference evidence="7 8" key="1">
    <citation type="submission" date="2020-04" db="EMBL/GenBank/DDBJ databases">
        <title>Perkinsus chesapeaki whole genome sequence.</title>
        <authorList>
            <person name="Bogema D.R."/>
        </authorList>
    </citation>
    <scope>NUCLEOTIDE SEQUENCE [LARGE SCALE GENOMIC DNA]</scope>
    <source>
        <strain evidence="7">ATCC PRA-425</strain>
    </source>
</reference>
<accession>A0A7J6MV65</accession>
<dbReference type="Pfam" id="PF01490">
    <property type="entry name" value="Aa_trans"/>
    <property type="match status" value="1"/>
</dbReference>
<keyword evidence="3 5" id="KW-1133">Transmembrane helix</keyword>
<dbReference type="InterPro" id="IPR013057">
    <property type="entry name" value="AA_transpt_TM"/>
</dbReference>
<evidence type="ECO:0000313" key="8">
    <source>
        <dbReference type="Proteomes" id="UP000591131"/>
    </source>
</evidence>
<sequence>MAMTLESTSSIKIEAGKQTSRSAVTNMLLTGVGVGMLSIPRAVAEAGYVFGFVLLILCGALGILYIQLLRLCMTSETHNYEDIGRAAFGRIGMISVTVALNAALIGTSCLLMLLLGSNSVKLAPQIDQRYWILIWGGIMLPFSWLRTMKHVGYVSGTVGVAAVFVLLVSIVVGGIFKAINRDSSATYDPTPASFVGLGITFASMTFGYAVSCTSTTILHDMKYPEQRSRVINISMSILIVLYFFIAAAGYAGWGHELLTFDTVIDAMSPTGHKLSVIAYIAIFSILVVCATHYVVLMNPSFRIVEKALRIEDKNILWSILVRTIMVGFTILVPILIPSFQGLVGLLGSVCFSLIHNFYPTIFWLRISYLRGERLDGSAERMAVVGGLGALLVISAIGSCFGVYRSIMVL</sequence>
<organism evidence="7 8">
    <name type="scientific">Perkinsus chesapeaki</name>
    <name type="common">Clam parasite</name>
    <name type="synonym">Perkinsus andrewsi</name>
    <dbReference type="NCBI Taxonomy" id="330153"/>
    <lineage>
        <taxon>Eukaryota</taxon>
        <taxon>Sar</taxon>
        <taxon>Alveolata</taxon>
        <taxon>Perkinsozoa</taxon>
        <taxon>Perkinsea</taxon>
        <taxon>Perkinsida</taxon>
        <taxon>Perkinsidae</taxon>
        <taxon>Perkinsus</taxon>
    </lineage>
</organism>
<feature type="transmembrane region" description="Helical" evidence="5">
    <location>
        <begin position="342"/>
        <end position="361"/>
    </location>
</feature>
<feature type="transmembrane region" description="Helical" evidence="5">
    <location>
        <begin position="21"/>
        <end position="40"/>
    </location>
</feature>
<evidence type="ECO:0000313" key="7">
    <source>
        <dbReference type="EMBL" id="KAF4675316.1"/>
    </source>
</evidence>
<dbReference type="AlphaFoldDB" id="A0A7J6MV65"/>
<evidence type="ECO:0000256" key="4">
    <source>
        <dbReference type="ARBA" id="ARBA00023136"/>
    </source>
</evidence>
<feature type="transmembrane region" description="Helical" evidence="5">
    <location>
        <begin position="128"/>
        <end position="145"/>
    </location>
</feature>
<keyword evidence="4 5" id="KW-0472">Membrane</keyword>
<feature type="transmembrane region" description="Helical" evidence="5">
    <location>
        <begin position="315"/>
        <end position="336"/>
    </location>
</feature>
<dbReference type="GO" id="GO:0016020">
    <property type="term" value="C:membrane"/>
    <property type="evidence" value="ECO:0007669"/>
    <property type="project" value="UniProtKB-SubCell"/>
</dbReference>
<gene>
    <name evidence="7" type="ORF">FOL47_007933</name>
</gene>
<dbReference type="PANTHER" id="PTHR22950">
    <property type="entry name" value="AMINO ACID TRANSPORTER"/>
    <property type="match status" value="1"/>
</dbReference>
<feature type="transmembrane region" description="Helical" evidence="5">
    <location>
        <begin position="87"/>
        <end position="116"/>
    </location>
</feature>
<name>A0A7J6MV65_PERCH</name>
<feature type="transmembrane region" description="Helical" evidence="5">
    <location>
        <begin position="152"/>
        <end position="176"/>
    </location>
</feature>
<evidence type="ECO:0000256" key="1">
    <source>
        <dbReference type="ARBA" id="ARBA00004141"/>
    </source>
</evidence>
<dbReference type="Proteomes" id="UP000591131">
    <property type="component" value="Unassembled WGS sequence"/>
</dbReference>
<dbReference type="GO" id="GO:0015179">
    <property type="term" value="F:L-amino acid transmembrane transporter activity"/>
    <property type="evidence" value="ECO:0007669"/>
    <property type="project" value="TreeGrafter"/>
</dbReference>
<comment type="subcellular location">
    <subcellularLocation>
        <location evidence="1">Membrane</location>
        <topology evidence="1">Multi-pass membrane protein</topology>
    </subcellularLocation>
</comment>
<feature type="transmembrane region" description="Helical" evidence="5">
    <location>
        <begin position="196"/>
        <end position="218"/>
    </location>
</feature>
<comment type="caution">
    <text evidence="7">The sequence shown here is derived from an EMBL/GenBank/DDBJ whole genome shotgun (WGS) entry which is preliminary data.</text>
</comment>